<dbReference type="InterPro" id="IPR008920">
    <property type="entry name" value="TF_FadR/GntR_C"/>
</dbReference>
<keyword evidence="3" id="KW-0804">Transcription</keyword>
<dbReference type="SMART" id="SM00895">
    <property type="entry name" value="FCD"/>
    <property type="match status" value="1"/>
</dbReference>
<organism evidence="6 7">
    <name type="scientific">Salipiger pallidus</name>
    <dbReference type="NCBI Taxonomy" id="1775170"/>
    <lineage>
        <taxon>Bacteria</taxon>
        <taxon>Pseudomonadati</taxon>
        <taxon>Pseudomonadota</taxon>
        <taxon>Alphaproteobacteria</taxon>
        <taxon>Rhodobacterales</taxon>
        <taxon>Roseobacteraceae</taxon>
        <taxon>Salipiger</taxon>
    </lineage>
</organism>
<evidence type="ECO:0000256" key="1">
    <source>
        <dbReference type="ARBA" id="ARBA00023015"/>
    </source>
</evidence>
<dbReference type="InterPro" id="IPR036388">
    <property type="entry name" value="WH-like_DNA-bd_sf"/>
</dbReference>
<accession>A0A8J2ZKZ4</accession>
<dbReference type="Pfam" id="PF00392">
    <property type="entry name" value="GntR"/>
    <property type="match status" value="1"/>
</dbReference>
<dbReference type="SMART" id="SM00345">
    <property type="entry name" value="HTH_GNTR"/>
    <property type="match status" value="1"/>
</dbReference>
<gene>
    <name evidence="6" type="ORF">GCM10011415_26340</name>
</gene>
<keyword evidence="2" id="KW-0238">DNA-binding</keyword>
<dbReference type="CDD" id="cd07377">
    <property type="entry name" value="WHTH_GntR"/>
    <property type="match status" value="1"/>
</dbReference>
<dbReference type="SUPFAM" id="SSF46785">
    <property type="entry name" value="Winged helix' DNA-binding domain"/>
    <property type="match status" value="1"/>
</dbReference>
<dbReference type="InterPro" id="IPR000524">
    <property type="entry name" value="Tscrpt_reg_HTH_GntR"/>
</dbReference>
<keyword evidence="7" id="KW-1185">Reference proteome</keyword>
<evidence type="ECO:0000259" key="5">
    <source>
        <dbReference type="PROSITE" id="PS50949"/>
    </source>
</evidence>
<protein>
    <submittedName>
        <fullName evidence="6">GntR family transcriptional regulator</fullName>
    </submittedName>
</protein>
<dbReference type="RefSeq" id="WP_188790687.1">
    <property type="nucleotide sequence ID" value="NZ_BMJV01000005.1"/>
</dbReference>
<dbReference type="Gene3D" id="1.10.10.10">
    <property type="entry name" value="Winged helix-like DNA-binding domain superfamily/Winged helix DNA-binding domain"/>
    <property type="match status" value="1"/>
</dbReference>
<evidence type="ECO:0000256" key="3">
    <source>
        <dbReference type="ARBA" id="ARBA00023163"/>
    </source>
</evidence>
<dbReference type="PANTHER" id="PTHR43537">
    <property type="entry name" value="TRANSCRIPTIONAL REGULATOR, GNTR FAMILY"/>
    <property type="match status" value="1"/>
</dbReference>
<dbReference type="Proteomes" id="UP000617145">
    <property type="component" value="Unassembled WGS sequence"/>
</dbReference>
<dbReference type="PANTHER" id="PTHR43537:SF5">
    <property type="entry name" value="UXU OPERON TRANSCRIPTIONAL REGULATOR"/>
    <property type="match status" value="1"/>
</dbReference>
<feature type="domain" description="HTH gntR-type" evidence="5">
    <location>
        <begin position="31"/>
        <end position="98"/>
    </location>
</feature>
<dbReference type="InterPro" id="IPR011711">
    <property type="entry name" value="GntR_C"/>
</dbReference>
<dbReference type="PROSITE" id="PS50949">
    <property type="entry name" value="HTH_GNTR"/>
    <property type="match status" value="1"/>
</dbReference>
<evidence type="ECO:0000256" key="2">
    <source>
        <dbReference type="ARBA" id="ARBA00023125"/>
    </source>
</evidence>
<dbReference type="AlphaFoldDB" id="A0A8J2ZKZ4"/>
<feature type="region of interest" description="Disordered" evidence="4">
    <location>
        <begin position="1"/>
        <end position="25"/>
    </location>
</feature>
<reference evidence="6" key="1">
    <citation type="journal article" date="2014" name="Int. J. Syst. Evol. Microbiol.">
        <title>Complete genome sequence of Corynebacterium casei LMG S-19264T (=DSM 44701T), isolated from a smear-ripened cheese.</title>
        <authorList>
            <consortium name="US DOE Joint Genome Institute (JGI-PGF)"/>
            <person name="Walter F."/>
            <person name="Albersmeier A."/>
            <person name="Kalinowski J."/>
            <person name="Ruckert C."/>
        </authorList>
    </citation>
    <scope>NUCLEOTIDE SEQUENCE</scope>
    <source>
        <strain evidence="6">CGMCC 1.15762</strain>
    </source>
</reference>
<dbReference type="Gene3D" id="1.20.120.530">
    <property type="entry name" value="GntR ligand-binding domain-like"/>
    <property type="match status" value="1"/>
</dbReference>
<dbReference type="SUPFAM" id="SSF48008">
    <property type="entry name" value="GntR ligand-binding domain-like"/>
    <property type="match status" value="1"/>
</dbReference>
<sequence>MSQLAETSPKSATKPAAKAKAGAVKKTTKRQSLTEQVYAQLRREILSCTLKPGTDLSEAELAERFDVSKTPVREALAALRLDGLIRTFPRRGYQVAPITFGDMNELFDVRTILESGAAEMAASRVTDEELDRLTQLAVASYDVSAQTTLAEFITKNRDFHLAIARASRNERLYQMLERQIDELERFFYLGATLRDVNTETNEEHKEIVEVLARRDPEAARQILVHHNDVTRKGLITTLASSPSFGTVSL</sequence>
<feature type="compositionally biased region" description="Low complexity" evidence="4">
    <location>
        <begin position="7"/>
        <end position="25"/>
    </location>
</feature>
<dbReference type="GO" id="GO:0003700">
    <property type="term" value="F:DNA-binding transcription factor activity"/>
    <property type="evidence" value="ECO:0007669"/>
    <property type="project" value="InterPro"/>
</dbReference>
<comment type="caution">
    <text evidence="6">The sequence shown here is derived from an EMBL/GenBank/DDBJ whole genome shotgun (WGS) entry which is preliminary data.</text>
</comment>
<reference evidence="6" key="2">
    <citation type="submission" date="2020-09" db="EMBL/GenBank/DDBJ databases">
        <authorList>
            <person name="Sun Q."/>
            <person name="Zhou Y."/>
        </authorList>
    </citation>
    <scope>NUCLEOTIDE SEQUENCE</scope>
    <source>
        <strain evidence="6">CGMCC 1.15762</strain>
    </source>
</reference>
<evidence type="ECO:0000256" key="4">
    <source>
        <dbReference type="SAM" id="MobiDB-lite"/>
    </source>
</evidence>
<dbReference type="GO" id="GO:0003677">
    <property type="term" value="F:DNA binding"/>
    <property type="evidence" value="ECO:0007669"/>
    <property type="project" value="UniProtKB-KW"/>
</dbReference>
<dbReference type="EMBL" id="BMJV01000005">
    <property type="protein sequence ID" value="GGG76358.1"/>
    <property type="molecule type" value="Genomic_DNA"/>
</dbReference>
<name>A0A8J2ZKZ4_9RHOB</name>
<evidence type="ECO:0000313" key="6">
    <source>
        <dbReference type="EMBL" id="GGG76358.1"/>
    </source>
</evidence>
<evidence type="ECO:0000313" key="7">
    <source>
        <dbReference type="Proteomes" id="UP000617145"/>
    </source>
</evidence>
<dbReference type="PRINTS" id="PR00035">
    <property type="entry name" value="HTHGNTR"/>
</dbReference>
<keyword evidence="1" id="KW-0805">Transcription regulation</keyword>
<dbReference type="InterPro" id="IPR036390">
    <property type="entry name" value="WH_DNA-bd_sf"/>
</dbReference>
<dbReference type="Pfam" id="PF07729">
    <property type="entry name" value="FCD"/>
    <property type="match status" value="1"/>
</dbReference>
<proteinExistence type="predicted"/>